<evidence type="ECO:0000313" key="1">
    <source>
        <dbReference type="EMBL" id="KAJ8106421.1"/>
    </source>
</evidence>
<accession>A0ACC2HTY7</accession>
<proteinExistence type="predicted"/>
<organism evidence="1 2">
    <name type="scientific">Boeremia exigua</name>
    <dbReference type="NCBI Taxonomy" id="749465"/>
    <lineage>
        <taxon>Eukaryota</taxon>
        <taxon>Fungi</taxon>
        <taxon>Dikarya</taxon>
        <taxon>Ascomycota</taxon>
        <taxon>Pezizomycotina</taxon>
        <taxon>Dothideomycetes</taxon>
        <taxon>Pleosporomycetidae</taxon>
        <taxon>Pleosporales</taxon>
        <taxon>Pleosporineae</taxon>
        <taxon>Didymellaceae</taxon>
        <taxon>Boeremia</taxon>
    </lineage>
</organism>
<gene>
    <name evidence="1" type="ORF">OPT61_g9547</name>
</gene>
<dbReference type="EMBL" id="JAPHNI010001174">
    <property type="protein sequence ID" value="KAJ8106421.1"/>
    <property type="molecule type" value="Genomic_DNA"/>
</dbReference>
<protein>
    <submittedName>
        <fullName evidence="1">Uncharacterized protein</fullName>
    </submittedName>
</protein>
<sequence length="410" mass="46216">MTYASLASQQKPRAAEHVLGAVRTQACSARRTETARLTLWYTSRHYLPIPLLSPAVAARTTTTTTFPHLLTRASLAAQLFFSSAARPPPLLLFVFPRTGEAKLYLLFAPSLNKLNLQQWVRYTVPARSDNYIPSLVAYSRSEPKLDALYCISQTLDLKTPNDSRLADQTHSHLNRRKRSSTDRHRPQQRRANTLPEPPSALLRPHLRKAVPHTPILLILAKPIALHLALNHIKRIAANPQHLSREPAIPSDLQRGDLLALDMIARRIRIHQVLKRRKPHAVRLRLTQKRHGRAAVHAAVGPIRRFAAATKQPHAHRYDSGYGHDFDVSHSNGYGNSNGYADNPYIDAHDGLYGGHRSLEAYPIVPAKSERRGSKGASATEWPLREWPLRTLGSMGRGRRESSPRWDRVYE</sequence>
<reference evidence="1" key="1">
    <citation type="submission" date="2022-11" db="EMBL/GenBank/DDBJ databases">
        <title>Genome Sequence of Boeremia exigua.</title>
        <authorList>
            <person name="Buettner E."/>
        </authorList>
    </citation>
    <scope>NUCLEOTIDE SEQUENCE</scope>
    <source>
        <strain evidence="1">CU02</strain>
    </source>
</reference>
<name>A0ACC2HTY7_9PLEO</name>
<evidence type="ECO:0000313" key="2">
    <source>
        <dbReference type="Proteomes" id="UP001153331"/>
    </source>
</evidence>
<keyword evidence="2" id="KW-1185">Reference proteome</keyword>
<dbReference type="Proteomes" id="UP001153331">
    <property type="component" value="Unassembled WGS sequence"/>
</dbReference>
<comment type="caution">
    <text evidence="1">The sequence shown here is derived from an EMBL/GenBank/DDBJ whole genome shotgun (WGS) entry which is preliminary data.</text>
</comment>